<dbReference type="RefSeq" id="WP_386100699.1">
    <property type="nucleotide sequence ID" value="NZ_JBHSAT010000007.1"/>
</dbReference>
<protein>
    <recommendedName>
        <fullName evidence="3">DUF4304 domain-containing protein</fullName>
    </recommendedName>
</protein>
<keyword evidence="2" id="KW-1185">Reference proteome</keyword>
<name>A0ABV8AJ06_9FLAO</name>
<evidence type="ECO:0008006" key="3">
    <source>
        <dbReference type="Google" id="ProtNLM"/>
    </source>
</evidence>
<comment type="caution">
    <text evidence="1">The sequence shown here is derived from an EMBL/GenBank/DDBJ whole genome shotgun (WGS) entry which is preliminary data.</text>
</comment>
<accession>A0ABV8AJ06</accession>
<organism evidence="1 2">
    <name type="scientific">Winogradskyella maritima</name>
    <dbReference type="NCBI Taxonomy" id="1517766"/>
    <lineage>
        <taxon>Bacteria</taxon>
        <taxon>Pseudomonadati</taxon>
        <taxon>Bacteroidota</taxon>
        <taxon>Flavobacteriia</taxon>
        <taxon>Flavobacteriales</taxon>
        <taxon>Flavobacteriaceae</taxon>
        <taxon>Winogradskyella</taxon>
    </lineage>
</organism>
<reference evidence="2" key="1">
    <citation type="journal article" date="2019" name="Int. J. Syst. Evol. Microbiol.">
        <title>The Global Catalogue of Microorganisms (GCM) 10K type strain sequencing project: providing services to taxonomists for standard genome sequencing and annotation.</title>
        <authorList>
            <consortium name="The Broad Institute Genomics Platform"/>
            <consortium name="The Broad Institute Genome Sequencing Center for Infectious Disease"/>
            <person name="Wu L."/>
            <person name="Ma J."/>
        </authorList>
    </citation>
    <scope>NUCLEOTIDE SEQUENCE [LARGE SCALE GENOMIC DNA]</scope>
    <source>
        <strain evidence="2">CECT 8979</strain>
    </source>
</reference>
<dbReference type="Proteomes" id="UP001595812">
    <property type="component" value="Unassembled WGS sequence"/>
</dbReference>
<dbReference type="EMBL" id="JBHSAT010000007">
    <property type="protein sequence ID" value="MFC3877729.1"/>
    <property type="molecule type" value="Genomic_DNA"/>
</dbReference>
<evidence type="ECO:0000313" key="2">
    <source>
        <dbReference type="Proteomes" id="UP001595812"/>
    </source>
</evidence>
<gene>
    <name evidence="1" type="ORF">ACFOSX_10850</name>
</gene>
<proteinExistence type="predicted"/>
<evidence type="ECO:0000313" key="1">
    <source>
        <dbReference type="EMBL" id="MFC3877729.1"/>
    </source>
</evidence>
<sequence length="167" mass="19916">MPCYKEFPEQVKNLSSEFMSDNELSLSEIKNDYYVRFSGNDWNVVFLCEYGAIEVNLINLKDGYQYELSSIFENLKPESNLIQEFAKNAWSSEESIEFWIEVLTEFYPLFTKQYKNLKEQISEHRTRSYLLIDFALKKGSKSLKSEFTWSNENWIQKASEEYIKKKN</sequence>